<accession>A0A5C4N832</accession>
<reference evidence="1 2" key="1">
    <citation type="submission" date="2019-06" db="EMBL/GenBank/DDBJ databases">
        <authorList>
            <person name="Jiang L."/>
        </authorList>
    </citation>
    <scope>NUCLEOTIDE SEQUENCE [LARGE SCALE GENOMIC DNA]</scope>
    <source>
        <strain evidence="1 2">YIM 48858</strain>
    </source>
</reference>
<dbReference type="EMBL" id="VDFV01000047">
    <property type="protein sequence ID" value="TNC63739.1"/>
    <property type="molecule type" value="Genomic_DNA"/>
</dbReference>
<dbReference type="OrthoDB" id="7831317at2"/>
<protein>
    <submittedName>
        <fullName evidence="1">SseB family protein</fullName>
    </submittedName>
</protein>
<keyword evidence="2" id="KW-1185">Reference proteome</keyword>
<dbReference type="Proteomes" id="UP000305709">
    <property type="component" value="Unassembled WGS sequence"/>
</dbReference>
<comment type="caution">
    <text evidence="1">The sequence shown here is derived from an EMBL/GenBank/DDBJ whole genome shotgun (WGS) entry which is preliminary data.</text>
</comment>
<organism evidence="1 2">
    <name type="scientific">Rubellimicrobium roseum</name>
    <dbReference type="NCBI Taxonomy" id="687525"/>
    <lineage>
        <taxon>Bacteria</taxon>
        <taxon>Pseudomonadati</taxon>
        <taxon>Pseudomonadota</taxon>
        <taxon>Alphaproteobacteria</taxon>
        <taxon>Rhodobacterales</taxon>
        <taxon>Roseobacteraceae</taxon>
        <taxon>Rubellimicrobium</taxon>
    </lineage>
</organism>
<evidence type="ECO:0000313" key="1">
    <source>
        <dbReference type="EMBL" id="TNC63739.1"/>
    </source>
</evidence>
<dbReference type="AlphaFoldDB" id="A0A5C4N832"/>
<evidence type="ECO:0000313" key="2">
    <source>
        <dbReference type="Proteomes" id="UP000305709"/>
    </source>
</evidence>
<proteinExistence type="predicted"/>
<dbReference type="RefSeq" id="WP_139083293.1">
    <property type="nucleotide sequence ID" value="NZ_VDFV01000047.1"/>
</dbReference>
<gene>
    <name evidence="1" type="ORF">FHG71_19095</name>
</gene>
<name>A0A5C4N832_9RHOB</name>
<sequence>MPETPLARAAKLFLLRPEDDAARLRLYEVLSGAELVLPLQGEAEPGSEDVTPETVEAGGVPHVVAHDSVAAFAGGAPRPTATLSGLALSQMLDGQGVGLALHLEGMADPLLVAPESLDWLARNLAGGPSRVEARPLALHPPKGLPAGLLTALDRRLAQGEGLATAAWLAAVDWSDGSRGHLLAFVGARPGAEEPLAAGINAAVALSGSDGVRLDVTFLDEGDPVLERIARVALRFDMVDPMEPPTGPPRLR</sequence>